<name>A0A9X2G3P0_9MICO</name>
<dbReference type="EMBL" id="JAMTCS010000001">
    <property type="protein sequence ID" value="MCP2262734.1"/>
    <property type="molecule type" value="Genomic_DNA"/>
</dbReference>
<gene>
    <name evidence="1" type="ORF">APR03_000057</name>
</gene>
<comment type="caution">
    <text evidence="1">The sequence shown here is derived from an EMBL/GenBank/DDBJ whole genome shotgun (WGS) entry which is preliminary data.</text>
</comment>
<sequence>MLDVLASLDLAWHDCYGESSPPEQVIDDIWLIADGDLSRFISAAYLAVTDFRDVRVWSDELRN</sequence>
<reference evidence="1" key="1">
    <citation type="submission" date="2022-06" db="EMBL/GenBank/DDBJ databases">
        <title>Genomic Encyclopedia of Archaeal and Bacterial Type Strains, Phase II (KMG-II): from individual species to whole genera.</title>
        <authorList>
            <person name="Goeker M."/>
        </authorList>
    </citation>
    <scope>NUCLEOTIDE SEQUENCE</scope>
    <source>
        <strain evidence="1">DSM 26652</strain>
    </source>
</reference>
<keyword evidence="2" id="KW-1185">Reference proteome</keyword>
<organism evidence="1 2">
    <name type="scientific">Promicromonospora thailandica</name>
    <dbReference type="NCBI Taxonomy" id="765201"/>
    <lineage>
        <taxon>Bacteria</taxon>
        <taxon>Bacillati</taxon>
        <taxon>Actinomycetota</taxon>
        <taxon>Actinomycetes</taxon>
        <taxon>Micrococcales</taxon>
        <taxon>Promicromonosporaceae</taxon>
        <taxon>Promicromonospora</taxon>
    </lineage>
</organism>
<proteinExistence type="predicted"/>
<evidence type="ECO:0000313" key="1">
    <source>
        <dbReference type="EMBL" id="MCP2262734.1"/>
    </source>
</evidence>
<dbReference type="Proteomes" id="UP001139493">
    <property type="component" value="Unassembled WGS sequence"/>
</dbReference>
<dbReference type="AlphaFoldDB" id="A0A9X2G3P0"/>
<accession>A0A9X2G3P0</accession>
<protein>
    <submittedName>
        <fullName evidence="1">Uncharacterized protein</fullName>
    </submittedName>
</protein>
<evidence type="ECO:0000313" key="2">
    <source>
        <dbReference type="Proteomes" id="UP001139493"/>
    </source>
</evidence>